<dbReference type="EMBL" id="SLWS01000009">
    <property type="protein sequence ID" value="TCO54183.1"/>
    <property type="molecule type" value="Genomic_DNA"/>
</dbReference>
<evidence type="ECO:0000256" key="4">
    <source>
        <dbReference type="ARBA" id="ARBA00022801"/>
    </source>
</evidence>
<dbReference type="SUPFAM" id="SSF53474">
    <property type="entry name" value="alpha/beta-Hydrolases"/>
    <property type="match status" value="1"/>
</dbReference>
<dbReference type="Proteomes" id="UP000295680">
    <property type="component" value="Unassembled WGS sequence"/>
</dbReference>
<dbReference type="Pfam" id="PF00326">
    <property type="entry name" value="Peptidase_S9"/>
    <property type="match status" value="1"/>
</dbReference>
<evidence type="ECO:0000259" key="7">
    <source>
        <dbReference type="Pfam" id="PF02897"/>
    </source>
</evidence>
<evidence type="ECO:0000313" key="9">
    <source>
        <dbReference type="Proteomes" id="UP000295680"/>
    </source>
</evidence>
<keyword evidence="9" id="KW-1185">Reference proteome</keyword>
<dbReference type="PANTHER" id="PTHR42881">
    <property type="entry name" value="PROLYL ENDOPEPTIDASE"/>
    <property type="match status" value="1"/>
</dbReference>
<dbReference type="Pfam" id="PF02897">
    <property type="entry name" value="Peptidase_S9_N"/>
    <property type="match status" value="1"/>
</dbReference>
<evidence type="ECO:0000313" key="8">
    <source>
        <dbReference type="EMBL" id="TCO54183.1"/>
    </source>
</evidence>
<comment type="catalytic activity">
    <reaction evidence="1">
        <text>Hydrolysis of Pro-|-Xaa &gt;&gt; Ala-|-Xaa in oligopeptides.</text>
        <dbReference type="EC" id="3.4.21.26"/>
    </reaction>
</comment>
<dbReference type="InterPro" id="IPR051167">
    <property type="entry name" value="Prolyl_oligopep/macrocyclase"/>
</dbReference>
<evidence type="ECO:0000256" key="5">
    <source>
        <dbReference type="ARBA" id="ARBA00022825"/>
    </source>
</evidence>
<dbReference type="GO" id="GO:0005829">
    <property type="term" value="C:cytosol"/>
    <property type="evidence" value="ECO:0007669"/>
    <property type="project" value="TreeGrafter"/>
</dbReference>
<keyword evidence="5" id="KW-0720">Serine protease</keyword>
<dbReference type="InterPro" id="IPR023302">
    <property type="entry name" value="Pept_S9A_N"/>
</dbReference>
<evidence type="ECO:0000256" key="2">
    <source>
        <dbReference type="ARBA" id="ARBA00011897"/>
    </source>
</evidence>
<protein>
    <recommendedName>
        <fullName evidence="2">prolyl oligopeptidase</fullName>
        <ecNumber evidence="2">3.4.21.26</ecNumber>
    </recommendedName>
</protein>
<dbReference type="InterPro" id="IPR029058">
    <property type="entry name" value="AB_hydrolase_fold"/>
</dbReference>
<dbReference type="PRINTS" id="PR00862">
    <property type="entry name" value="PROLIGOPTASE"/>
</dbReference>
<keyword evidence="3" id="KW-0645">Protease</keyword>
<evidence type="ECO:0000256" key="3">
    <source>
        <dbReference type="ARBA" id="ARBA00022670"/>
    </source>
</evidence>
<dbReference type="RefSeq" id="WP_132123176.1">
    <property type="nucleotide sequence ID" value="NZ_SLWS01000009.1"/>
</dbReference>
<dbReference type="GO" id="GO:0004252">
    <property type="term" value="F:serine-type endopeptidase activity"/>
    <property type="evidence" value="ECO:0007669"/>
    <property type="project" value="UniProtKB-EC"/>
</dbReference>
<dbReference type="OrthoDB" id="9801421at2"/>
<dbReference type="AlphaFoldDB" id="A0A4R2J5M5"/>
<evidence type="ECO:0000256" key="1">
    <source>
        <dbReference type="ARBA" id="ARBA00001070"/>
    </source>
</evidence>
<keyword evidence="4" id="KW-0378">Hydrolase</keyword>
<dbReference type="GO" id="GO:0070012">
    <property type="term" value="F:oligopeptidase activity"/>
    <property type="evidence" value="ECO:0007669"/>
    <property type="project" value="TreeGrafter"/>
</dbReference>
<evidence type="ECO:0000259" key="6">
    <source>
        <dbReference type="Pfam" id="PF00326"/>
    </source>
</evidence>
<dbReference type="InterPro" id="IPR002470">
    <property type="entry name" value="Peptidase_S9A"/>
</dbReference>
<sequence length="688" mass="75497">MVPPYPPTRTVDAYEDIAGVRLPDPYRWLEEETDEVTHWQRQQARLAEDHVKEWPHYDTLRELVHRYSVDRFPNMPRYAGGRWFRADTPVKGRAPRVVVADEPFGAGEVVVDLADLHTVDTYLSWQSPAPDGRTLAIGICTDGSEQNTIRLIDVDSRQHHDHVPEQVLYDSWTGGVAWLPDSSGFYFYALTGPVRELDLAVFRHDLDKEPPTAPEPIPVPAGGPDYTAIQVSRDGRWIVAVHGLATPSPVAVLDTHDPAPEWRPFVTDVSGTVAGHVFGDTYIALTDVDAPRGRIVAIPLDSADANDTSAWVDLVAASDAVLRSITAIGDVLYVTEFVDTYAKVRIVDRTGADLGTVALPGSGALYELPFALMSVLSPPHPDEFLFGFSTLASSWAIYRHRLADNEVELLRPAEVTVPGAIVEDYFATSPDGTAIPYHILRLKSTVYSMPHPTLLYAYGGFNVPWLPMFPGAMASFAAAGGLFVHAHLRGGAEYGKDWWDAGRMANKENCYADLYAVAEDLITRGVTTTDLLGVTGGSNGGLMAGVAITQRPDLWRVGVPRVPFLDVLGALRDPYGEGVVTMEFGDPTDADEVRRLSRFSPYHLVRDGTEYPAVYVDAGATDPRCPPWHARKWAARMQAAQAGDAPVLIRIWDDVGHGWATPALTMVTEYTEWLAFVMLHLGLIPSAG</sequence>
<dbReference type="EC" id="3.4.21.26" evidence="2"/>
<dbReference type="GO" id="GO:0006508">
    <property type="term" value="P:proteolysis"/>
    <property type="evidence" value="ECO:0007669"/>
    <property type="project" value="UniProtKB-KW"/>
</dbReference>
<organism evidence="8 9">
    <name type="scientific">Actinocrispum wychmicini</name>
    <dbReference type="NCBI Taxonomy" id="1213861"/>
    <lineage>
        <taxon>Bacteria</taxon>
        <taxon>Bacillati</taxon>
        <taxon>Actinomycetota</taxon>
        <taxon>Actinomycetes</taxon>
        <taxon>Pseudonocardiales</taxon>
        <taxon>Pseudonocardiaceae</taxon>
        <taxon>Actinocrispum</taxon>
    </lineage>
</organism>
<dbReference type="SUPFAM" id="SSF50993">
    <property type="entry name" value="Peptidase/esterase 'gauge' domain"/>
    <property type="match status" value="1"/>
</dbReference>
<dbReference type="PANTHER" id="PTHR42881:SF2">
    <property type="entry name" value="PROLYL ENDOPEPTIDASE"/>
    <property type="match status" value="1"/>
</dbReference>
<dbReference type="Gene3D" id="2.130.10.120">
    <property type="entry name" value="Prolyl oligopeptidase, N-terminal domain"/>
    <property type="match status" value="1"/>
</dbReference>
<dbReference type="Gene3D" id="3.40.50.1820">
    <property type="entry name" value="alpha/beta hydrolase"/>
    <property type="match status" value="1"/>
</dbReference>
<comment type="caution">
    <text evidence="8">The sequence shown here is derived from an EMBL/GenBank/DDBJ whole genome shotgun (WGS) entry which is preliminary data.</text>
</comment>
<feature type="domain" description="Peptidase S9A N-terminal" evidence="7">
    <location>
        <begin position="6"/>
        <end position="411"/>
    </location>
</feature>
<feature type="domain" description="Peptidase S9 prolyl oligopeptidase catalytic" evidence="6">
    <location>
        <begin position="471"/>
        <end position="681"/>
    </location>
</feature>
<gene>
    <name evidence="8" type="ORF">EV192_109163</name>
</gene>
<reference evidence="8 9" key="1">
    <citation type="submission" date="2019-03" db="EMBL/GenBank/DDBJ databases">
        <title>Genomic Encyclopedia of Type Strains, Phase IV (KMG-IV): sequencing the most valuable type-strain genomes for metagenomic binning, comparative biology and taxonomic classification.</title>
        <authorList>
            <person name="Goeker M."/>
        </authorList>
    </citation>
    <scope>NUCLEOTIDE SEQUENCE [LARGE SCALE GENOMIC DNA]</scope>
    <source>
        <strain evidence="8 9">DSM 45934</strain>
    </source>
</reference>
<name>A0A4R2J5M5_9PSEU</name>
<accession>A0A4R2J5M5</accession>
<dbReference type="InterPro" id="IPR001375">
    <property type="entry name" value="Peptidase_S9_cat"/>
</dbReference>
<proteinExistence type="predicted"/>